<name>A0A6G1F994_9ORYZ</name>
<keyword evidence="2" id="KW-1185">Reference proteome</keyword>
<evidence type="ECO:0000313" key="2">
    <source>
        <dbReference type="Proteomes" id="UP000479710"/>
    </source>
</evidence>
<accession>A0A6G1F994</accession>
<proteinExistence type="predicted"/>
<organism evidence="1 2">
    <name type="scientific">Oryza meyeriana var. granulata</name>
    <dbReference type="NCBI Taxonomy" id="110450"/>
    <lineage>
        <taxon>Eukaryota</taxon>
        <taxon>Viridiplantae</taxon>
        <taxon>Streptophyta</taxon>
        <taxon>Embryophyta</taxon>
        <taxon>Tracheophyta</taxon>
        <taxon>Spermatophyta</taxon>
        <taxon>Magnoliopsida</taxon>
        <taxon>Liliopsida</taxon>
        <taxon>Poales</taxon>
        <taxon>Poaceae</taxon>
        <taxon>BOP clade</taxon>
        <taxon>Oryzoideae</taxon>
        <taxon>Oryzeae</taxon>
        <taxon>Oryzinae</taxon>
        <taxon>Oryza</taxon>
        <taxon>Oryza meyeriana</taxon>
    </lineage>
</organism>
<protein>
    <submittedName>
        <fullName evidence="1">Uncharacterized protein</fullName>
    </submittedName>
</protein>
<reference evidence="1 2" key="1">
    <citation type="submission" date="2019-11" db="EMBL/GenBank/DDBJ databases">
        <title>Whole genome sequence of Oryza granulata.</title>
        <authorList>
            <person name="Li W."/>
        </authorList>
    </citation>
    <scope>NUCLEOTIDE SEQUENCE [LARGE SCALE GENOMIC DNA]</scope>
    <source>
        <strain evidence="2">cv. Menghai</strain>
        <tissue evidence="1">Leaf</tissue>
    </source>
</reference>
<sequence>MAAAFANSVGGGDGSSVRGRAWIWRLHRCSWEEATAAAFTNSVRGDDGSGVRRHAQMRQKRVDPATATPCRCPLILKAKRFGSNQKTEGKTAIAYKKLSELTTRGQTWNIKVKVMISMDEQMSLDYSPK</sequence>
<evidence type="ECO:0000313" key="1">
    <source>
        <dbReference type="EMBL" id="KAF0933413.1"/>
    </source>
</evidence>
<gene>
    <name evidence="1" type="ORF">E2562_018520</name>
</gene>
<comment type="caution">
    <text evidence="1">The sequence shown here is derived from an EMBL/GenBank/DDBJ whole genome shotgun (WGS) entry which is preliminary data.</text>
</comment>
<dbReference type="EMBL" id="SPHZ02000001">
    <property type="protein sequence ID" value="KAF0933413.1"/>
    <property type="molecule type" value="Genomic_DNA"/>
</dbReference>
<dbReference type="Proteomes" id="UP000479710">
    <property type="component" value="Unassembled WGS sequence"/>
</dbReference>
<dbReference type="AlphaFoldDB" id="A0A6G1F994"/>